<comment type="caution">
    <text evidence="1">The sequence shown here is derived from an EMBL/GenBank/DDBJ whole genome shotgun (WGS) entry which is preliminary data.</text>
</comment>
<evidence type="ECO:0000313" key="1">
    <source>
        <dbReference type="EMBL" id="PIT61539.1"/>
    </source>
</evidence>
<dbReference type="Proteomes" id="UP000231094">
    <property type="component" value="Unassembled WGS sequence"/>
</dbReference>
<dbReference type="EMBL" id="MEIV01000060">
    <property type="protein sequence ID" value="PIT61539.1"/>
    <property type="molecule type" value="Genomic_DNA"/>
</dbReference>
<gene>
    <name evidence="1" type="ORF">BHC47_06755</name>
</gene>
<accession>A0A2N9Y2U7</accession>
<sequence>MFAVYGKSLQKERTRKRRSRKYEISDETAMLAFKKDSGAYQISPQFSSEERCLEFIELAKSYPEVRCLYIAKLDRVRNKKGEVIINEKISRPKMKYSRFKDIPTQ</sequence>
<name>A0A2N9Y2U7_9NEIS</name>
<evidence type="ECO:0000313" key="2">
    <source>
        <dbReference type="Proteomes" id="UP000231094"/>
    </source>
</evidence>
<reference evidence="1 2" key="1">
    <citation type="journal article" date="2017" name="MBio">
        <title>Type VI secretion-mediated competition in the bee gut microbiome.</title>
        <authorList>
            <person name="Steele M.I."/>
            <person name="Kwong W.K."/>
            <person name="Powell J.E."/>
            <person name="Whiteley M."/>
            <person name="Moran N.A."/>
        </authorList>
    </citation>
    <scope>NUCLEOTIDE SEQUENCE [LARGE SCALE GENOMIC DNA]</scope>
    <source>
        <strain evidence="1 2">PEB0171</strain>
    </source>
</reference>
<proteinExistence type="predicted"/>
<organism evidence="1 2">
    <name type="scientific">Snodgrassella alvi</name>
    <dbReference type="NCBI Taxonomy" id="1196083"/>
    <lineage>
        <taxon>Bacteria</taxon>
        <taxon>Pseudomonadati</taxon>
        <taxon>Pseudomonadota</taxon>
        <taxon>Betaproteobacteria</taxon>
        <taxon>Neisseriales</taxon>
        <taxon>Neisseriaceae</taxon>
        <taxon>Snodgrassella</taxon>
    </lineage>
</organism>
<protein>
    <submittedName>
        <fullName evidence="1">Uncharacterized protein</fullName>
    </submittedName>
</protein>
<dbReference type="RefSeq" id="WP_100115579.1">
    <property type="nucleotide sequence ID" value="NZ_MEIV01000060.1"/>
</dbReference>
<dbReference type="AlphaFoldDB" id="A0A2N9Y2U7"/>